<comment type="catalytic activity">
    <reaction evidence="12">
        <text>1,2-di-(9Z-octadecenoyl)-sn-glycero-3-phosphocholine + 1-hexadecanoyl-sn-glycero-3-phosphocholine = 1-hexadecanoyl-2-(9Z-octadecenoyl)-sn-glycero-3-phosphocholine + 1-(9Z-octadecenoyl)-sn-glycero-3-phosphocholine</text>
        <dbReference type="Rhea" id="RHEA:43816"/>
        <dbReference type="ChEBI" id="CHEBI:28610"/>
        <dbReference type="ChEBI" id="CHEBI:72998"/>
        <dbReference type="ChEBI" id="CHEBI:73001"/>
        <dbReference type="ChEBI" id="CHEBI:74669"/>
    </reaction>
    <physiologicalReaction direction="left-to-right" evidence="12">
        <dbReference type="Rhea" id="RHEA:43817"/>
    </physiologicalReaction>
    <physiologicalReaction direction="right-to-left" evidence="12">
        <dbReference type="Rhea" id="RHEA:43818"/>
    </physiologicalReaction>
</comment>
<evidence type="ECO:0000256" key="3">
    <source>
        <dbReference type="ARBA" id="ARBA00022679"/>
    </source>
</evidence>
<keyword evidence="5" id="KW-0999">Mitochondrion inner membrane</keyword>
<keyword evidence="6" id="KW-0443">Lipid metabolism</keyword>
<keyword evidence="3" id="KW-0808">Transferase</keyword>
<dbReference type="SMART" id="SM00563">
    <property type="entry name" value="PlsC"/>
    <property type="match status" value="1"/>
</dbReference>
<gene>
    <name evidence="16" type="ORF">g.43998</name>
    <name evidence="15" type="ORF">g.43999</name>
</gene>
<keyword evidence="4" id="KW-1000">Mitochondrion outer membrane</keyword>
<evidence type="ECO:0000256" key="8">
    <source>
        <dbReference type="ARBA" id="ARBA00023136"/>
    </source>
</evidence>
<keyword evidence="13" id="KW-1133">Transmembrane helix</keyword>
<dbReference type="InterPro" id="IPR002123">
    <property type="entry name" value="Plipid/glycerol_acylTrfase"/>
</dbReference>
<evidence type="ECO:0000256" key="4">
    <source>
        <dbReference type="ARBA" id="ARBA00022787"/>
    </source>
</evidence>
<dbReference type="AlphaFoldDB" id="A0A1B6CXT3"/>
<evidence type="ECO:0000256" key="5">
    <source>
        <dbReference type="ARBA" id="ARBA00022792"/>
    </source>
</evidence>
<evidence type="ECO:0000256" key="13">
    <source>
        <dbReference type="RuleBase" id="RU365062"/>
    </source>
</evidence>
<evidence type="ECO:0000259" key="14">
    <source>
        <dbReference type="SMART" id="SM00563"/>
    </source>
</evidence>
<evidence type="ECO:0000256" key="6">
    <source>
        <dbReference type="ARBA" id="ARBA00023098"/>
    </source>
</evidence>
<protein>
    <recommendedName>
        <fullName evidence="13">Tafazzin family protein</fullName>
    </recommendedName>
</protein>
<name>A0A1B6CXT3_9HEMI</name>
<dbReference type="PANTHER" id="PTHR12497">
    <property type="entry name" value="TAZ PROTEIN TAFAZZIN"/>
    <property type="match status" value="1"/>
</dbReference>
<dbReference type="GO" id="GO:0007007">
    <property type="term" value="P:inner mitochondrial membrane organization"/>
    <property type="evidence" value="ECO:0007669"/>
    <property type="project" value="TreeGrafter"/>
</dbReference>
<evidence type="ECO:0000256" key="7">
    <source>
        <dbReference type="ARBA" id="ARBA00023128"/>
    </source>
</evidence>
<comment type="similarity">
    <text evidence="2 13">Belongs to the taffazin family.</text>
</comment>
<dbReference type="SUPFAM" id="SSF69593">
    <property type="entry name" value="Glycerol-3-phosphate (1)-acyltransferase"/>
    <property type="match status" value="1"/>
</dbReference>
<evidence type="ECO:0000256" key="10">
    <source>
        <dbReference type="ARBA" id="ARBA00024323"/>
    </source>
</evidence>
<feature type="transmembrane region" description="Helical" evidence="13">
    <location>
        <begin position="27"/>
        <end position="48"/>
    </location>
</feature>
<accession>A0A1B6CXT3</accession>
<dbReference type="PANTHER" id="PTHR12497:SF0">
    <property type="entry name" value="TAFAZZIN"/>
    <property type="match status" value="1"/>
</dbReference>
<dbReference type="GO" id="GO:0005741">
    <property type="term" value="C:mitochondrial outer membrane"/>
    <property type="evidence" value="ECO:0007669"/>
    <property type="project" value="UniProtKB-SubCell"/>
</dbReference>
<evidence type="ECO:0000256" key="12">
    <source>
        <dbReference type="ARBA" id="ARBA00049543"/>
    </source>
</evidence>
<reference evidence="16" key="1">
    <citation type="submission" date="2015-12" db="EMBL/GenBank/DDBJ databases">
        <title>De novo transcriptome assembly of four potential Pierce s Disease insect vectors from Arizona vineyards.</title>
        <authorList>
            <person name="Tassone E.E."/>
        </authorList>
    </citation>
    <scope>NUCLEOTIDE SEQUENCE</scope>
</reference>
<dbReference type="GO" id="GO:0047184">
    <property type="term" value="F:1-acylglycerophosphocholine O-acyltransferase activity"/>
    <property type="evidence" value="ECO:0007669"/>
    <property type="project" value="TreeGrafter"/>
</dbReference>
<keyword evidence="13" id="KW-0812">Transmembrane</keyword>
<comment type="subcellular location">
    <subcellularLocation>
        <location evidence="1">Mitochondrion inner membrane</location>
        <topology evidence="1">Peripheral membrane protein</topology>
        <orientation evidence="1">Intermembrane side</orientation>
    </subcellularLocation>
    <subcellularLocation>
        <location evidence="10">Mitochondrion outer membrane</location>
        <topology evidence="10">Peripheral membrane protein</topology>
        <orientation evidence="10">Intermembrane side</orientation>
    </subcellularLocation>
</comment>
<dbReference type="PRINTS" id="PR00979">
    <property type="entry name" value="TAFAZZIN"/>
</dbReference>
<dbReference type="Pfam" id="PF01553">
    <property type="entry name" value="Acyltransferase"/>
    <property type="match status" value="1"/>
</dbReference>
<dbReference type="CDD" id="cd07989">
    <property type="entry name" value="LPLAT_AGPAT-like"/>
    <property type="match status" value="1"/>
</dbReference>
<evidence type="ECO:0000313" key="15">
    <source>
        <dbReference type="EMBL" id="JAS16890.1"/>
    </source>
</evidence>
<evidence type="ECO:0000313" key="16">
    <source>
        <dbReference type="EMBL" id="JAS18279.1"/>
    </source>
</evidence>
<dbReference type="EMBL" id="GEDC01019019">
    <property type="protein sequence ID" value="JAS18279.1"/>
    <property type="molecule type" value="Transcribed_RNA"/>
</dbReference>
<keyword evidence="7" id="KW-0496">Mitochondrion</keyword>
<feature type="domain" description="Phospholipid/glycerol acyltransferase" evidence="14">
    <location>
        <begin position="75"/>
        <end position="199"/>
    </location>
</feature>
<evidence type="ECO:0000256" key="1">
    <source>
        <dbReference type="ARBA" id="ARBA00004137"/>
    </source>
</evidence>
<keyword evidence="8 13" id="KW-0472">Membrane</keyword>
<dbReference type="InterPro" id="IPR000872">
    <property type="entry name" value="Tafazzin"/>
</dbReference>
<dbReference type="GO" id="GO:0035965">
    <property type="term" value="P:cardiolipin acyl-chain remodeling"/>
    <property type="evidence" value="ECO:0007669"/>
    <property type="project" value="TreeGrafter"/>
</dbReference>
<dbReference type="EMBL" id="GEDC01020408">
    <property type="protein sequence ID" value="JAS16890.1"/>
    <property type="molecule type" value="Transcribed_RNA"/>
</dbReference>
<proteinExistence type="inferred from homology"/>
<evidence type="ECO:0000256" key="2">
    <source>
        <dbReference type="ARBA" id="ARBA00010524"/>
    </source>
</evidence>
<keyword evidence="9" id="KW-0012">Acyltransferase</keyword>
<sequence length="273" mass="31427">MDNSKNCYVKMDFKLDWIFPHLRKSTFIWNLASSFTVAAVGIFSKILIGCLNKSKSYNCEYFNKLLTSRPKHVPLITVSNHHSCFDDPGIWGCLSIRQILNASKMRWSLAAHDICFTNKFHSYFFLLGKCIPVIRGKGIYQDAVNFCIEKLSKGNWVHVFPEGRVNMTKEFIRLKWGVGRMIMESPVLPVVVPIWHVGMDDVLPNDPPYILKTGKKLTFNFGKPIELTELINNLKSIKASEEDTRKAITNKIQEQLLLLKAETEKLHHTYFKS</sequence>
<organism evidence="16">
    <name type="scientific">Clastoptera arizonana</name>
    <name type="common">Arizona spittle bug</name>
    <dbReference type="NCBI Taxonomy" id="38151"/>
    <lineage>
        <taxon>Eukaryota</taxon>
        <taxon>Metazoa</taxon>
        <taxon>Ecdysozoa</taxon>
        <taxon>Arthropoda</taxon>
        <taxon>Hexapoda</taxon>
        <taxon>Insecta</taxon>
        <taxon>Pterygota</taxon>
        <taxon>Neoptera</taxon>
        <taxon>Paraneoptera</taxon>
        <taxon>Hemiptera</taxon>
        <taxon>Auchenorrhyncha</taxon>
        <taxon>Cercopoidea</taxon>
        <taxon>Clastopteridae</taxon>
        <taxon>Clastoptera</taxon>
    </lineage>
</organism>
<comment type="catalytic activity">
    <reaction evidence="11">
        <text>1'-[1,2-diacyl-sn-glycero-3-phospho],3'-[1-acyl-sn-glycero-3-phospho]-glycerol + a 1,2-diacyl-sn-glycero-3-phosphocholine = a cardiolipin + a 1-acyl-sn-glycero-3-phosphocholine</text>
        <dbReference type="Rhea" id="RHEA:33731"/>
        <dbReference type="ChEBI" id="CHEBI:57643"/>
        <dbReference type="ChEBI" id="CHEBI:58168"/>
        <dbReference type="ChEBI" id="CHEBI:62237"/>
        <dbReference type="ChEBI" id="CHEBI:64743"/>
    </reaction>
    <physiologicalReaction direction="left-to-right" evidence="11">
        <dbReference type="Rhea" id="RHEA:33732"/>
    </physiologicalReaction>
    <physiologicalReaction direction="right-to-left" evidence="11">
        <dbReference type="Rhea" id="RHEA:33733"/>
    </physiologicalReaction>
</comment>
<dbReference type="GO" id="GO:0005743">
    <property type="term" value="C:mitochondrial inner membrane"/>
    <property type="evidence" value="ECO:0007669"/>
    <property type="project" value="UniProtKB-SubCell"/>
</dbReference>
<evidence type="ECO:0000256" key="11">
    <source>
        <dbReference type="ARBA" id="ARBA00047906"/>
    </source>
</evidence>
<evidence type="ECO:0000256" key="9">
    <source>
        <dbReference type="ARBA" id="ARBA00023315"/>
    </source>
</evidence>